<dbReference type="Pfam" id="PF22493">
    <property type="entry name" value="PUF_NOP9"/>
    <property type="match status" value="1"/>
</dbReference>
<keyword evidence="1" id="KW-0677">Repeat</keyword>
<dbReference type="GO" id="GO:0003723">
    <property type="term" value="F:RNA binding"/>
    <property type="evidence" value="ECO:0007669"/>
    <property type="project" value="InterPro"/>
</dbReference>
<keyword evidence="5" id="KW-1185">Reference proteome</keyword>
<feature type="compositionally biased region" description="Basic and acidic residues" evidence="3">
    <location>
        <begin position="144"/>
        <end position="159"/>
    </location>
</feature>
<gene>
    <name evidence="4" type="ORF">RDWZM_005963</name>
</gene>
<evidence type="ECO:0000313" key="5">
    <source>
        <dbReference type="Proteomes" id="UP001142055"/>
    </source>
</evidence>
<dbReference type="OMA" id="CNSYGSH"/>
<feature type="compositionally biased region" description="Polar residues" evidence="3">
    <location>
        <begin position="177"/>
        <end position="189"/>
    </location>
</feature>
<dbReference type="PROSITE" id="PS50302">
    <property type="entry name" value="PUM"/>
    <property type="match status" value="2"/>
</dbReference>
<dbReference type="EMBL" id="JAPWDV010000002">
    <property type="protein sequence ID" value="KAJ6220151.1"/>
    <property type="molecule type" value="Genomic_DNA"/>
</dbReference>
<feature type="compositionally biased region" description="Basic and acidic residues" evidence="3">
    <location>
        <begin position="207"/>
        <end position="218"/>
    </location>
</feature>
<protein>
    <recommendedName>
        <fullName evidence="6">Nucleolar protein 9</fullName>
    </recommendedName>
</protein>
<dbReference type="GO" id="GO:0000472">
    <property type="term" value="P:endonucleolytic cleavage to generate mature 5'-end of SSU-rRNA from (SSU-rRNA, 5.8S rRNA, LSU-rRNA)"/>
    <property type="evidence" value="ECO:0007669"/>
    <property type="project" value="TreeGrafter"/>
</dbReference>
<evidence type="ECO:0000256" key="2">
    <source>
        <dbReference type="PROSITE-ProRule" id="PRU00317"/>
    </source>
</evidence>
<dbReference type="GO" id="GO:0000056">
    <property type="term" value="P:ribosomal small subunit export from nucleus"/>
    <property type="evidence" value="ECO:0007669"/>
    <property type="project" value="TreeGrafter"/>
</dbReference>
<feature type="compositionally biased region" description="Acidic residues" evidence="3">
    <location>
        <begin position="56"/>
        <end position="73"/>
    </location>
</feature>
<dbReference type="InterPro" id="IPR016024">
    <property type="entry name" value="ARM-type_fold"/>
</dbReference>
<feature type="repeat" description="Pumilio" evidence="2">
    <location>
        <begin position="681"/>
        <end position="716"/>
    </location>
</feature>
<feature type="compositionally biased region" description="Polar residues" evidence="3">
    <location>
        <begin position="110"/>
        <end position="122"/>
    </location>
</feature>
<evidence type="ECO:0000256" key="1">
    <source>
        <dbReference type="ARBA" id="ARBA00022737"/>
    </source>
</evidence>
<dbReference type="SMART" id="SM00025">
    <property type="entry name" value="Pumilio"/>
    <property type="match status" value="3"/>
</dbReference>
<feature type="compositionally biased region" description="Basic and acidic residues" evidence="3">
    <location>
        <begin position="123"/>
        <end position="132"/>
    </location>
</feature>
<feature type="compositionally biased region" description="Polar residues" evidence="3">
    <location>
        <begin position="225"/>
        <end position="236"/>
    </location>
</feature>
<reference evidence="4" key="1">
    <citation type="submission" date="2022-12" db="EMBL/GenBank/DDBJ databases">
        <title>Genome assemblies of Blomia tropicalis.</title>
        <authorList>
            <person name="Cui Y."/>
        </authorList>
    </citation>
    <scope>NUCLEOTIDE SEQUENCE</scope>
    <source>
        <tissue evidence="4">Adult mites</tissue>
    </source>
</reference>
<feature type="region of interest" description="Disordered" evidence="3">
    <location>
        <begin position="1"/>
        <end position="240"/>
    </location>
</feature>
<sequence length="810" mass="92509">MVKRRTSSRNRKSKISDDSTEANKEEAPIEVMKEENEKDVPTMFSGISNSNKQVEDDREDEEGELIEDDEMTTIDEVKSNNQLIEIKANIDTDDEFHEQEPNDEVDDQCNIEQKSNDKLTQNADKREQKDATNNKSKSKVSKTKSNEQDKDSKESKLKSSSEQSKSTSLSKAKSKSQRSSTASLSTKSIATADSTSKTKRSKSSTSDSKRKNNDDSPISKRKRTTSNSSHTSSDGNYDSEYFKRMSNRSKDGFQDPTDKELFIDNLWRNIKGKEISLTEHKYSTDCLIWFVENCRDNSTLRKITESFSLEKISVAKLIEDSTSEFLESLVEALVRILTEEKKILIQTRLDGMNGCRIVIMTIEAVGGIQIGRHWSRQNMRFGSGVKVNLQTEIEKDISFTELPSTFKHLLKRFAKSLVLDATDDNIKEILFCRATQVSQYLLFILKVRYPELCQMVVKKLVEVVFTNKTNSETITQSANSAYIIEIIMMVASETRLSKIWTKYLKGNLEPLWKHDIANFIVQRLIDAIRDESLFADVCSEVLPALGEMFKHNRAGIGVCLAKACQGFKKSQHDLINALLKAFDCYEPKEKQLDLVPSMLFIEMKDRFSHGVPKIQIWLHGSLMLQYMMAYSDPYKVSKSLLSLSTDDIIRIAKDRSGSHVIDAFLHSDNIALKYKSEIVERFLGNYHNLSMDKFGSRIVENILTLSDENVKRAIMDELSLHESKLNSNRNGWFVAKKVGLHHFKHRHNDWQQAEMNRDKKKRVFSEFLSGPLGPNRGKGPSGLNHFANNGNRKPGFTPFFKRSRPYIPRG</sequence>
<dbReference type="GO" id="GO:0030686">
    <property type="term" value="C:90S preribosome"/>
    <property type="evidence" value="ECO:0007669"/>
    <property type="project" value="TreeGrafter"/>
</dbReference>
<dbReference type="PANTHER" id="PTHR13102">
    <property type="entry name" value="NUCLEOLAR PROTEIN 9"/>
    <property type="match status" value="1"/>
</dbReference>
<feature type="compositionally biased region" description="Basic residues" evidence="3">
    <location>
        <begin position="1"/>
        <end position="13"/>
    </location>
</feature>
<dbReference type="InterPro" id="IPR011989">
    <property type="entry name" value="ARM-like"/>
</dbReference>
<organism evidence="4 5">
    <name type="scientific">Blomia tropicalis</name>
    <name type="common">Mite</name>
    <dbReference type="NCBI Taxonomy" id="40697"/>
    <lineage>
        <taxon>Eukaryota</taxon>
        <taxon>Metazoa</taxon>
        <taxon>Ecdysozoa</taxon>
        <taxon>Arthropoda</taxon>
        <taxon>Chelicerata</taxon>
        <taxon>Arachnida</taxon>
        <taxon>Acari</taxon>
        <taxon>Acariformes</taxon>
        <taxon>Sarcoptiformes</taxon>
        <taxon>Astigmata</taxon>
        <taxon>Glycyphagoidea</taxon>
        <taxon>Echimyopodidae</taxon>
        <taxon>Blomia</taxon>
    </lineage>
</organism>
<proteinExistence type="predicted"/>
<dbReference type="InterPro" id="IPR040000">
    <property type="entry name" value="NOP9"/>
</dbReference>
<dbReference type="AlphaFoldDB" id="A0A9Q0RNX3"/>
<dbReference type="SUPFAM" id="SSF48371">
    <property type="entry name" value="ARM repeat"/>
    <property type="match status" value="2"/>
</dbReference>
<accession>A0A9Q0RNX3</accession>
<feature type="compositionally biased region" description="Low complexity" evidence="3">
    <location>
        <begin position="160"/>
        <end position="171"/>
    </location>
</feature>
<name>A0A9Q0RNX3_BLOTA</name>
<dbReference type="InterPro" id="IPR001313">
    <property type="entry name" value="Pumilio_RNA-bd_rpt"/>
</dbReference>
<feature type="repeat" description="Pumilio" evidence="2">
    <location>
        <begin position="642"/>
        <end position="680"/>
    </location>
</feature>
<dbReference type="Proteomes" id="UP001142055">
    <property type="component" value="Chromosome 2"/>
</dbReference>
<feature type="compositionally biased region" description="Basic and acidic residues" evidence="3">
    <location>
        <begin position="14"/>
        <end position="40"/>
    </location>
</feature>
<evidence type="ECO:0000313" key="4">
    <source>
        <dbReference type="EMBL" id="KAJ6220151.1"/>
    </source>
</evidence>
<feature type="compositionally biased region" description="Acidic residues" evidence="3">
    <location>
        <begin position="91"/>
        <end position="109"/>
    </location>
</feature>
<dbReference type="Gene3D" id="1.25.10.10">
    <property type="entry name" value="Leucine-rich Repeat Variant"/>
    <property type="match status" value="1"/>
</dbReference>
<feature type="region of interest" description="Disordered" evidence="3">
    <location>
        <begin position="770"/>
        <end position="802"/>
    </location>
</feature>
<dbReference type="GO" id="GO:0000447">
    <property type="term" value="P:endonucleolytic cleavage in ITS1 to separate SSU-rRNA from 5.8S rRNA and LSU-rRNA from tricistronic rRNA transcript (SSU-rRNA, 5.8S rRNA, LSU-rRNA)"/>
    <property type="evidence" value="ECO:0007669"/>
    <property type="project" value="TreeGrafter"/>
</dbReference>
<dbReference type="GO" id="GO:0030688">
    <property type="term" value="C:preribosome, small subunit precursor"/>
    <property type="evidence" value="ECO:0007669"/>
    <property type="project" value="TreeGrafter"/>
</dbReference>
<dbReference type="GO" id="GO:0000480">
    <property type="term" value="P:endonucleolytic cleavage in 5'-ETS of tricistronic rRNA transcript (SSU-rRNA, 5.8S rRNA, LSU-rRNA)"/>
    <property type="evidence" value="ECO:0007669"/>
    <property type="project" value="TreeGrafter"/>
</dbReference>
<evidence type="ECO:0008006" key="6">
    <source>
        <dbReference type="Google" id="ProtNLM"/>
    </source>
</evidence>
<dbReference type="PANTHER" id="PTHR13102:SF0">
    <property type="entry name" value="NUCLEOLAR PROTEIN 9"/>
    <property type="match status" value="1"/>
</dbReference>
<comment type="caution">
    <text evidence="4">The sequence shown here is derived from an EMBL/GenBank/DDBJ whole genome shotgun (WGS) entry which is preliminary data.</text>
</comment>
<evidence type="ECO:0000256" key="3">
    <source>
        <dbReference type="SAM" id="MobiDB-lite"/>
    </source>
</evidence>
<dbReference type="GO" id="GO:0005730">
    <property type="term" value="C:nucleolus"/>
    <property type="evidence" value="ECO:0007669"/>
    <property type="project" value="TreeGrafter"/>
</dbReference>